<feature type="non-terminal residue" evidence="1">
    <location>
        <position position="87"/>
    </location>
</feature>
<name>A0A0W0SY85_9GAMM</name>
<dbReference type="RefSeq" id="WP_157066456.1">
    <property type="nucleotide sequence ID" value="NZ_LNXY01000017.1"/>
</dbReference>
<dbReference type="PATRIC" id="fig|1212489.4.peg.833"/>
<gene>
    <name evidence="1" type="ORF">Ldro_0798</name>
</gene>
<proteinExistence type="predicted"/>
<comment type="caution">
    <text evidence="1">The sequence shown here is derived from an EMBL/GenBank/DDBJ whole genome shotgun (WGS) entry which is preliminary data.</text>
</comment>
<sequence>MKRAFYKKQQLIEFYNLSERDEDSIIAMANMDNDGRFKKQVLALELALSDTALAQKRFVAQLKDSAKFAADLTHYATLQQLYKKVLE</sequence>
<accession>A0A0W0SY85</accession>
<evidence type="ECO:0000313" key="1">
    <source>
        <dbReference type="EMBL" id="KTC88305.1"/>
    </source>
</evidence>
<dbReference type="AlphaFoldDB" id="A0A0W0SY85"/>
<organism evidence="1 2">
    <name type="scientific">Legionella drozanskii LLAP-1</name>
    <dbReference type="NCBI Taxonomy" id="1212489"/>
    <lineage>
        <taxon>Bacteria</taxon>
        <taxon>Pseudomonadati</taxon>
        <taxon>Pseudomonadota</taxon>
        <taxon>Gammaproteobacteria</taxon>
        <taxon>Legionellales</taxon>
        <taxon>Legionellaceae</taxon>
        <taxon>Legionella</taxon>
    </lineage>
</organism>
<dbReference type="Proteomes" id="UP000054736">
    <property type="component" value="Unassembled WGS sequence"/>
</dbReference>
<evidence type="ECO:0000313" key="2">
    <source>
        <dbReference type="Proteomes" id="UP000054736"/>
    </source>
</evidence>
<dbReference type="EMBL" id="LNXY01000017">
    <property type="protein sequence ID" value="KTC88305.1"/>
    <property type="molecule type" value="Genomic_DNA"/>
</dbReference>
<protein>
    <submittedName>
        <fullName evidence="1">Uncharacterized protein</fullName>
    </submittedName>
</protein>
<reference evidence="1 2" key="1">
    <citation type="submission" date="2015-11" db="EMBL/GenBank/DDBJ databases">
        <title>Genomic analysis of 38 Legionella species identifies large and diverse effector repertoires.</title>
        <authorList>
            <person name="Burstein D."/>
            <person name="Amaro F."/>
            <person name="Zusman T."/>
            <person name="Lifshitz Z."/>
            <person name="Cohen O."/>
            <person name="Gilbert J.A."/>
            <person name="Pupko T."/>
            <person name="Shuman H.A."/>
            <person name="Segal G."/>
        </authorList>
    </citation>
    <scope>NUCLEOTIDE SEQUENCE [LARGE SCALE GENOMIC DNA]</scope>
    <source>
        <strain evidence="1 2">ATCC 700990</strain>
    </source>
</reference>
<keyword evidence="2" id="KW-1185">Reference proteome</keyword>